<dbReference type="InterPro" id="IPR020449">
    <property type="entry name" value="Tscrpt_reg_AraC-type_HTH"/>
</dbReference>
<gene>
    <name evidence="5" type="ORF">IAD15_01935</name>
</gene>
<evidence type="ECO:0000313" key="6">
    <source>
        <dbReference type="Proteomes" id="UP000824175"/>
    </source>
</evidence>
<dbReference type="InterPro" id="IPR037923">
    <property type="entry name" value="HTH-like"/>
</dbReference>
<dbReference type="GO" id="GO:0043565">
    <property type="term" value="F:sequence-specific DNA binding"/>
    <property type="evidence" value="ECO:0007669"/>
    <property type="project" value="InterPro"/>
</dbReference>
<dbReference type="AlphaFoldDB" id="A0A9D1HLL7"/>
<dbReference type="PROSITE" id="PS00041">
    <property type="entry name" value="HTH_ARAC_FAMILY_1"/>
    <property type="match status" value="1"/>
</dbReference>
<dbReference type="InterPro" id="IPR009057">
    <property type="entry name" value="Homeodomain-like_sf"/>
</dbReference>
<dbReference type="Pfam" id="PF02311">
    <property type="entry name" value="AraC_binding"/>
    <property type="match status" value="1"/>
</dbReference>
<dbReference type="PANTHER" id="PTHR43280">
    <property type="entry name" value="ARAC-FAMILY TRANSCRIPTIONAL REGULATOR"/>
    <property type="match status" value="1"/>
</dbReference>
<dbReference type="PROSITE" id="PS01124">
    <property type="entry name" value="HTH_ARAC_FAMILY_2"/>
    <property type="match status" value="1"/>
</dbReference>
<proteinExistence type="predicted"/>
<dbReference type="InterPro" id="IPR014710">
    <property type="entry name" value="RmlC-like_jellyroll"/>
</dbReference>
<evidence type="ECO:0000256" key="3">
    <source>
        <dbReference type="ARBA" id="ARBA00023163"/>
    </source>
</evidence>
<dbReference type="Pfam" id="PF12833">
    <property type="entry name" value="HTH_18"/>
    <property type="match status" value="1"/>
</dbReference>
<keyword evidence="1" id="KW-0805">Transcription regulation</keyword>
<dbReference type="PANTHER" id="PTHR43280:SF2">
    <property type="entry name" value="HTH-TYPE TRANSCRIPTIONAL REGULATOR EXSA"/>
    <property type="match status" value="1"/>
</dbReference>
<dbReference type="Gene3D" id="1.10.10.60">
    <property type="entry name" value="Homeodomain-like"/>
    <property type="match status" value="2"/>
</dbReference>
<dbReference type="PRINTS" id="PR00032">
    <property type="entry name" value="HTHARAC"/>
</dbReference>
<accession>A0A9D1HLL7</accession>
<protein>
    <submittedName>
        <fullName evidence="5">Helix-turn-helix transcriptional regulator</fullName>
    </submittedName>
</protein>
<comment type="caution">
    <text evidence="5">The sequence shown here is derived from an EMBL/GenBank/DDBJ whole genome shotgun (WGS) entry which is preliminary data.</text>
</comment>
<keyword evidence="2" id="KW-0238">DNA-binding</keyword>
<dbReference type="SUPFAM" id="SSF51215">
    <property type="entry name" value="Regulatory protein AraC"/>
    <property type="match status" value="1"/>
</dbReference>
<dbReference type="Gene3D" id="2.60.120.10">
    <property type="entry name" value="Jelly Rolls"/>
    <property type="match status" value="1"/>
</dbReference>
<dbReference type="EMBL" id="DVMJ01000013">
    <property type="protein sequence ID" value="HIU12818.1"/>
    <property type="molecule type" value="Genomic_DNA"/>
</dbReference>
<reference evidence="5" key="1">
    <citation type="submission" date="2020-10" db="EMBL/GenBank/DDBJ databases">
        <authorList>
            <person name="Gilroy R."/>
        </authorList>
    </citation>
    <scope>NUCLEOTIDE SEQUENCE</scope>
    <source>
        <strain evidence="5">CHK195-11698</strain>
    </source>
</reference>
<evidence type="ECO:0000313" key="5">
    <source>
        <dbReference type="EMBL" id="HIU12818.1"/>
    </source>
</evidence>
<organism evidence="5 6">
    <name type="scientific">Candidatus Fimiplasma intestinipullorum</name>
    <dbReference type="NCBI Taxonomy" id="2840825"/>
    <lineage>
        <taxon>Bacteria</taxon>
        <taxon>Bacillati</taxon>
        <taxon>Bacillota</taxon>
        <taxon>Clostridia</taxon>
        <taxon>Eubacteriales</taxon>
        <taxon>Candidatus Fimiplasma</taxon>
    </lineage>
</organism>
<feature type="domain" description="HTH araC/xylS-type" evidence="4">
    <location>
        <begin position="192"/>
        <end position="290"/>
    </location>
</feature>
<dbReference type="InterPro" id="IPR018060">
    <property type="entry name" value="HTH_AraC"/>
</dbReference>
<evidence type="ECO:0000256" key="1">
    <source>
        <dbReference type="ARBA" id="ARBA00023015"/>
    </source>
</evidence>
<name>A0A9D1HLL7_9FIRM</name>
<sequence>MSYQPLNLNTAIHIDCIYTIHYFEYASDFTYKGERHDFWEFCYVDKGEIEVMAGKQTFLLKQGEVIFHEPNEFHSLKAANRTAPNIAVVSFGTHDAAMRFFAQRIFTIDNEERSFLANVINEARLVLDHPLNIPGQRRLYKKENIPFGAEQLTQMFIEMFLLHLQRRMLDPALLKLNLSTRTKENADEYYFESLLNYLEENLDQRLTLSKIAHDNLISVSKLEKLFKEKTQKGVIEYFSMLKIEKAKDMIRLHHDNFTQISEKLGYNSIHYFSRQFKKVTGLTPTEYALSIQALEPK</sequence>
<evidence type="ECO:0000256" key="2">
    <source>
        <dbReference type="ARBA" id="ARBA00023125"/>
    </source>
</evidence>
<keyword evidence="3" id="KW-0804">Transcription</keyword>
<dbReference type="InterPro" id="IPR018062">
    <property type="entry name" value="HTH_AraC-typ_CS"/>
</dbReference>
<reference evidence="5" key="2">
    <citation type="journal article" date="2021" name="PeerJ">
        <title>Extensive microbial diversity within the chicken gut microbiome revealed by metagenomics and culture.</title>
        <authorList>
            <person name="Gilroy R."/>
            <person name="Ravi A."/>
            <person name="Getino M."/>
            <person name="Pursley I."/>
            <person name="Horton D.L."/>
            <person name="Alikhan N.F."/>
            <person name="Baker D."/>
            <person name="Gharbi K."/>
            <person name="Hall N."/>
            <person name="Watson M."/>
            <person name="Adriaenssens E.M."/>
            <person name="Foster-Nyarko E."/>
            <person name="Jarju S."/>
            <person name="Secka A."/>
            <person name="Antonio M."/>
            <person name="Oren A."/>
            <person name="Chaudhuri R.R."/>
            <person name="La Ragione R."/>
            <person name="Hildebrand F."/>
            <person name="Pallen M.J."/>
        </authorList>
    </citation>
    <scope>NUCLEOTIDE SEQUENCE</scope>
    <source>
        <strain evidence="5">CHK195-11698</strain>
    </source>
</reference>
<dbReference type="SUPFAM" id="SSF46689">
    <property type="entry name" value="Homeodomain-like"/>
    <property type="match status" value="1"/>
</dbReference>
<dbReference type="SMART" id="SM00342">
    <property type="entry name" value="HTH_ARAC"/>
    <property type="match status" value="1"/>
</dbReference>
<dbReference type="InterPro" id="IPR003313">
    <property type="entry name" value="AraC-bd"/>
</dbReference>
<evidence type="ECO:0000259" key="4">
    <source>
        <dbReference type="PROSITE" id="PS01124"/>
    </source>
</evidence>
<dbReference type="GO" id="GO:0003700">
    <property type="term" value="F:DNA-binding transcription factor activity"/>
    <property type="evidence" value="ECO:0007669"/>
    <property type="project" value="InterPro"/>
</dbReference>
<dbReference type="Proteomes" id="UP000824175">
    <property type="component" value="Unassembled WGS sequence"/>
</dbReference>